<dbReference type="Proteomes" id="UP000199112">
    <property type="component" value="Unassembled WGS sequence"/>
</dbReference>
<keyword evidence="3" id="KW-1185">Reference proteome</keyword>
<organism evidence="2 3">
    <name type="scientific">Natronorubrum sediminis</name>
    <dbReference type="NCBI Taxonomy" id="640943"/>
    <lineage>
        <taxon>Archaea</taxon>
        <taxon>Methanobacteriati</taxon>
        <taxon>Methanobacteriota</taxon>
        <taxon>Stenosarchaea group</taxon>
        <taxon>Halobacteria</taxon>
        <taxon>Halobacteriales</taxon>
        <taxon>Natrialbaceae</taxon>
        <taxon>Natronorubrum</taxon>
    </lineage>
</organism>
<dbReference type="OrthoDB" id="221929at2157"/>
<reference evidence="3" key="1">
    <citation type="submission" date="2016-10" db="EMBL/GenBank/DDBJ databases">
        <authorList>
            <person name="Varghese N."/>
            <person name="Submissions S."/>
        </authorList>
    </citation>
    <scope>NUCLEOTIDE SEQUENCE [LARGE SCALE GENOMIC DNA]</scope>
    <source>
        <strain evidence="3">CGMCC 1.8981</strain>
    </source>
</reference>
<dbReference type="RefSeq" id="WP_090504598.1">
    <property type="nucleotide sequence ID" value="NZ_FNWL01000001.1"/>
</dbReference>
<dbReference type="Pfam" id="PF18545">
    <property type="entry name" value="HalOD1"/>
    <property type="match status" value="1"/>
</dbReference>
<gene>
    <name evidence="2" type="ORF">SAMN04487967_0476</name>
</gene>
<evidence type="ECO:0000313" key="2">
    <source>
        <dbReference type="EMBL" id="SEH11707.1"/>
    </source>
</evidence>
<protein>
    <recommendedName>
        <fullName evidence="1">Halobacterial output domain-containing protein</fullName>
    </recommendedName>
</protein>
<name>A0A1H6FLE5_9EURY</name>
<dbReference type="EMBL" id="FNWL01000001">
    <property type="protein sequence ID" value="SEH11707.1"/>
    <property type="molecule type" value="Genomic_DNA"/>
</dbReference>
<evidence type="ECO:0000259" key="1">
    <source>
        <dbReference type="Pfam" id="PF18545"/>
    </source>
</evidence>
<proteinExistence type="predicted"/>
<accession>A0A1H6FLE5</accession>
<evidence type="ECO:0000313" key="3">
    <source>
        <dbReference type="Proteomes" id="UP000199112"/>
    </source>
</evidence>
<sequence>MTEGDGDSVDMSCQKTPSQAVVEAVAAAEGVPPEELCPPAYESLYTVVDPEALDSLFASQPNGIQRPNGEISFPFCEYDVTIEWNGEITLEELSD</sequence>
<dbReference type="InterPro" id="IPR040624">
    <property type="entry name" value="HalOD1"/>
</dbReference>
<feature type="domain" description="Halobacterial output" evidence="1">
    <location>
        <begin position="15"/>
        <end position="91"/>
    </location>
</feature>
<dbReference type="AlphaFoldDB" id="A0A1H6FLE5"/>